<keyword evidence="4" id="KW-1185">Reference proteome</keyword>
<dbReference type="eggNOG" id="ENOG502ZQ2F">
    <property type="taxonomic scope" value="Bacteria"/>
</dbReference>
<dbReference type="KEGG" id="sclf:BB341_12240"/>
<evidence type="ECO:0000259" key="2">
    <source>
        <dbReference type="Pfam" id="PF02861"/>
    </source>
</evidence>
<dbReference type="RefSeq" id="WP_003953442.1">
    <property type="nucleotide sequence ID" value="NZ_CM000913.1"/>
</dbReference>
<dbReference type="Proteomes" id="UP000002357">
    <property type="component" value="Chromosome"/>
</dbReference>
<dbReference type="AlphaFoldDB" id="B5GNW8"/>
<dbReference type="InterPro" id="IPR036628">
    <property type="entry name" value="Clp_N_dom_sf"/>
</dbReference>
<sequence length="425" mass="44321">MGTTATGAADRGATSDEGDPVVEIGLRVSGVLGAAWGAVPDGGDIIGTEQLLMAIAGTKSPAGRALIASGATLAAQSAVVTARETGDTPGTGSEVWESGDDRDASVPSTEVLGDDGDTGRRLSGAAARALVAALERARREGAAKLTAEHVLRGLLADGESRATETLRICHTSPERVARRLDGGDPGPEDDGLDQALWPTRDLLLRRERPRDAPFFEGLVLKLAKGGNMARLPAYWITLDCREQARRLAQPKGTEHVLLSVLATHEVALAYPHMAYADTDDAAERFAGGARLLARGLDYALVRQALEDRPELGEDDRDADACLDGVVERDGGTGPLVDALLRGDTRARRLLELLLGDDSEDERGDEARDWADDLAEGAIVSTEAVSAAGSGSGGAVEGTIAAVESILNGGIGLARRVGRTLFDTLN</sequence>
<accession>B5GNW8</accession>
<dbReference type="Gene3D" id="1.10.1780.10">
    <property type="entry name" value="Clp, N-terminal domain"/>
    <property type="match status" value="1"/>
</dbReference>
<dbReference type="SUPFAM" id="SSF81923">
    <property type="entry name" value="Double Clp-N motif"/>
    <property type="match status" value="1"/>
</dbReference>
<proteinExistence type="predicted"/>
<evidence type="ECO:0000313" key="3">
    <source>
        <dbReference type="EMBL" id="EFG08343.1"/>
    </source>
</evidence>
<feature type="region of interest" description="Disordered" evidence="1">
    <location>
        <begin position="82"/>
        <end position="119"/>
    </location>
</feature>
<organism evidence="3 4">
    <name type="scientific">Streptomyces clavuligerus</name>
    <dbReference type="NCBI Taxonomy" id="1901"/>
    <lineage>
        <taxon>Bacteria</taxon>
        <taxon>Bacillati</taxon>
        <taxon>Actinomycetota</taxon>
        <taxon>Actinomycetes</taxon>
        <taxon>Kitasatosporales</taxon>
        <taxon>Streptomycetaceae</taxon>
        <taxon>Streptomyces</taxon>
    </lineage>
</organism>
<dbReference type="STRING" id="1901.BB341_12240"/>
<reference evidence="3 4" key="1">
    <citation type="journal article" date="2010" name="Genome Biol. Evol.">
        <title>The sequence of a 1.8-mb bacterial linear plasmid reveals a rich evolutionary reservoir of secondary metabolic pathways.</title>
        <authorList>
            <person name="Medema M.H."/>
            <person name="Trefzer A."/>
            <person name="Kovalchuk A."/>
            <person name="van den Berg M."/>
            <person name="Mueller U."/>
            <person name="Heijne W."/>
            <person name="Wu L."/>
            <person name="Alam M.T."/>
            <person name="Ronning C.M."/>
            <person name="Nierman W.C."/>
            <person name="Bovenberg R.A.L."/>
            <person name="Breitling R."/>
            <person name="Takano E."/>
        </authorList>
    </citation>
    <scope>NUCLEOTIDE SEQUENCE [LARGE SCALE GENOMIC DNA]</scope>
    <source>
        <strain evidence="4">ATCC 27064 / DSM 738 / JCM 4710 / NBRC 13307 / NCIMB 12785 / NRRL 3585 / VKM Ac-602</strain>
    </source>
</reference>
<dbReference type="OrthoDB" id="4016906at2"/>
<dbReference type="Pfam" id="PF02861">
    <property type="entry name" value="Clp_N"/>
    <property type="match status" value="1"/>
</dbReference>
<feature type="region of interest" description="Disordered" evidence="1">
    <location>
        <begin position="1"/>
        <end position="20"/>
    </location>
</feature>
<name>B5GNW8_STRCL</name>
<dbReference type="EMBL" id="CM000913">
    <property type="protein sequence ID" value="EFG08343.1"/>
    <property type="molecule type" value="Genomic_DNA"/>
</dbReference>
<gene>
    <name evidence="3" type="ORF">SCLAV_3272</name>
</gene>
<evidence type="ECO:0000256" key="1">
    <source>
        <dbReference type="SAM" id="MobiDB-lite"/>
    </source>
</evidence>
<protein>
    <recommendedName>
        <fullName evidence="2">Clp R domain-containing protein</fullName>
    </recommendedName>
</protein>
<dbReference type="GeneID" id="93730200"/>
<feature type="compositionally biased region" description="Low complexity" evidence="1">
    <location>
        <begin position="1"/>
        <end position="12"/>
    </location>
</feature>
<feature type="domain" description="Clp R" evidence="2">
    <location>
        <begin position="122"/>
        <end position="181"/>
    </location>
</feature>
<dbReference type="InterPro" id="IPR004176">
    <property type="entry name" value="Clp_R_N"/>
</dbReference>
<evidence type="ECO:0000313" key="4">
    <source>
        <dbReference type="Proteomes" id="UP000002357"/>
    </source>
</evidence>